<dbReference type="HOGENOM" id="CLU_2741390_0_0_1"/>
<reference evidence="1 2" key="1">
    <citation type="submission" date="2014-02" db="EMBL/GenBank/DDBJ databases">
        <title>Single nucleus genome sequencing reveals high similarity among nuclei of an endomycorrhizal fungus.</title>
        <authorList>
            <person name="Lin K."/>
            <person name="Geurts R."/>
            <person name="Zhang Z."/>
            <person name="Limpens E."/>
            <person name="Saunders D.G."/>
            <person name="Mu D."/>
            <person name="Pang E."/>
            <person name="Cao H."/>
            <person name="Cha H."/>
            <person name="Lin T."/>
            <person name="Zhou Q."/>
            <person name="Shang Y."/>
            <person name="Li Y."/>
            <person name="Ivanov S."/>
            <person name="Sharma T."/>
            <person name="Velzen R.V."/>
            <person name="Ruijter N.D."/>
            <person name="Aanen D.K."/>
            <person name="Win J."/>
            <person name="Kamoun S."/>
            <person name="Bisseling T."/>
            <person name="Huang S."/>
        </authorList>
    </citation>
    <scope>NUCLEOTIDE SEQUENCE [LARGE SCALE GENOMIC DNA]</scope>
    <source>
        <strain evidence="2">DAOM197198w</strain>
    </source>
</reference>
<dbReference type="AlphaFoldDB" id="A0A015MXA4"/>
<dbReference type="EMBL" id="JEMT01016126">
    <property type="protein sequence ID" value="EXX71433.1"/>
    <property type="molecule type" value="Genomic_DNA"/>
</dbReference>
<evidence type="ECO:0000313" key="1">
    <source>
        <dbReference type="EMBL" id="EXX71433.1"/>
    </source>
</evidence>
<comment type="caution">
    <text evidence="1">The sequence shown here is derived from an EMBL/GenBank/DDBJ whole genome shotgun (WGS) entry which is preliminary data.</text>
</comment>
<dbReference type="OrthoDB" id="2336929at2759"/>
<keyword evidence="2" id="KW-1185">Reference proteome</keyword>
<protein>
    <submittedName>
        <fullName evidence="1">Uncharacterized protein</fullName>
    </submittedName>
</protein>
<accession>A0A015MXA4</accession>
<organism evidence="1 2">
    <name type="scientific">Rhizophagus irregularis (strain DAOM 197198w)</name>
    <name type="common">Glomus intraradices</name>
    <dbReference type="NCBI Taxonomy" id="1432141"/>
    <lineage>
        <taxon>Eukaryota</taxon>
        <taxon>Fungi</taxon>
        <taxon>Fungi incertae sedis</taxon>
        <taxon>Mucoromycota</taxon>
        <taxon>Glomeromycotina</taxon>
        <taxon>Glomeromycetes</taxon>
        <taxon>Glomerales</taxon>
        <taxon>Glomeraceae</taxon>
        <taxon>Rhizophagus</taxon>
    </lineage>
</organism>
<sequence>MNVSGSVREMEIQQLCGVQPVESSSNLETNKTCQSDLNANLQKLSRDLETQYSQDIPSLPSILLEIMRHES</sequence>
<proteinExistence type="predicted"/>
<dbReference type="Proteomes" id="UP000022910">
    <property type="component" value="Unassembled WGS sequence"/>
</dbReference>
<gene>
    <name evidence="1" type="ORF">RirG_078490</name>
</gene>
<name>A0A015MXA4_RHIIW</name>
<evidence type="ECO:0000313" key="2">
    <source>
        <dbReference type="Proteomes" id="UP000022910"/>
    </source>
</evidence>